<reference evidence="2 3" key="1">
    <citation type="submission" date="2024-01" db="EMBL/GenBank/DDBJ databases">
        <title>Genome assemblies of Stephania.</title>
        <authorList>
            <person name="Yang L."/>
        </authorList>
    </citation>
    <scope>NUCLEOTIDE SEQUENCE [LARGE SCALE GENOMIC DNA]</scope>
    <source>
        <strain evidence="2">JXDWG</strain>
        <tissue evidence="2">Leaf</tissue>
    </source>
</reference>
<feature type="region of interest" description="Disordered" evidence="1">
    <location>
        <begin position="1"/>
        <end position="29"/>
    </location>
</feature>
<accession>A0AAP0KPX0</accession>
<dbReference type="Proteomes" id="UP001419268">
    <property type="component" value="Unassembled WGS sequence"/>
</dbReference>
<dbReference type="PANTHER" id="PTHR37234:SF1">
    <property type="entry name" value="OS03G0319200 PROTEIN"/>
    <property type="match status" value="1"/>
</dbReference>
<dbReference type="EMBL" id="JBBNAG010000002">
    <property type="protein sequence ID" value="KAK9156538.1"/>
    <property type="molecule type" value="Genomic_DNA"/>
</dbReference>
<protein>
    <submittedName>
        <fullName evidence="2">Uncharacterized protein</fullName>
    </submittedName>
</protein>
<evidence type="ECO:0000313" key="3">
    <source>
        <dbReference type="Proteomes" id="UP001419268"/>
    </source>
</evidence>
<proteinExistence type="predicted"/>
<feature type="region of interest" description="Disordered" evidence="1">
    <location>
        <begin position="82"/>
        <end position="114"/>
    </location>
</feature>
<evidence type="ECO:0000313" key="2">
    <source>
        <dbReference type="EMBL" id="KAK9156538.1"/>
    </source>
</evidence>
<gene>
    <name evidence="2" type="ORF">Scep_003112</name>
</gene>
<comment type="caution">
    <text evidence="2">The sequence shown here is derived from an EMBL/GenBank/DDBJ whole genome shotgun (WGS) entry which is preliminary data.</text>
</comment>
<evidence type="ECO:0000256" key="1">
    <source>
        <dbReference type="SAM" id="MobiDB-lite"/>
    </source>
</evidence>
<keyword evidence="3" id="KW-1185">Reference proteome</keyword>
<feature type="region of interest" description="Disordered" evidence="1">
    <location>
        <begin position="55"/>
        <end position="74"/>
    </location>
</feature>
<dbReference type="AlphaFoldDB" id="A0AAP0KPX0"/>
<name>A0AAP0KPX0_9MAGN</name>
<organism evidence="2 3">
    <name type="scientific">Stephania cephalantha</name>
    <dbReference type="NCBI Taxonomy" id="152367"/>
    <lineage>
        <taxon>Eukaryota</taxon>
        <taxon>Viridiplantae</taxon>
        <taxon>Streptophyta</taxon>
        <taxon>Embryophyta</taxon>
        <taxon>Tracheophyta</taxon>
        <taxon>Spermatophyta</taxon>
        <taxon>Magnoliopsida</taxon>
        <taxon>Ranunculales</taxon>
        <taxon>Menispermaceae</taxon>
        <taxon>Menispermoideae</taxon>
        <taxon>Cissampelideae</taxon>
        <taxon>Stephania</taxon>
    </lineage>
</organism>
<sequence>MGLTDGTAAEAAAEKQFSQSPPGSAAEKRRKLLEALEKCDEDLKSLKKIIEAVRSYDHRLRSSPAPEKVSGEAISPKLIAKQSEEVQDQNKLTCSPSDDMDGRDSISNERPSPVSVLDEISISSSPSPSQEENKQGKQIIREDSTANLSFFHRMVTLESLPRFSCSLLRGDQYLGSTKSTTTTTTTKTNNINDSSTCWNSSNAKIESVMEVCEEAVWEERWEVGRIGVMLEDFMLGDLIEETVRELGRRHHQMYVLPFEACKRKLCF</sequence>
<dbReference type="PANTHER" id="PTHR37234">
    <property type="entry name" value="OS03G0319200 PROTEIN"/>
    <property type="match status" value="1"/>
</dbReference>